<evidence type="ECO:0000256" key="3">
    <source>
        <dbReference type="ARBA" id="ARBA00022643"/>
    </source>
</evidence>
<protein>
    <submittedName>
        <fullName evidence="7">NADPH-dependent oxidoreductase</fullName>
    </submittedName>
</protein>
<accession>A0ABS3KGD8</accession>
<dbReference type="InterPro" id="IPR000415">
    <property type="entry name" value="Nitroreductase-like"/>
</dbReference>
<dbReference type="PANTHER" id="PTHR43425">
    <property type="entry name" value="OXYGEN-INSENSITIVE NADPH NITROREDUCTASE"/>
    <property type="match status" value="1"/>
</dbReference>
<dbReference type="InterPro" id="IPR029479">
    <property type="entry name" value="Nitroreductase"/>
</dbReference>
<dbReference type="SUPFAM" id="SSF55469">
    <property type="entry name" value="FMN-dependent nitroreductase-like"/>
    <property type="match status" value="1"/>
</dbReference>
<sequence>MDSSLRDLLGARYGAAAPEGVLPLNPVLETLLAHRTLRSFDSRPLPEGLAETLVAAAQSAASSSNMQTWSVVVVRDPARRARLAELSANQGFAAKAPLFLAFIADTSRLRRMSERHGEPMEGLDYLELFMVACIDAGLAAQNATVAAESLGLGTCYIGALRNRPEEVAQELGLPPGAVALFGLCVGYADPQAPAPQIKPRLPQSTILHQERYNTAREQEAVESYDATLTAFSLSQGIGPQGWIRRMFTRLGTPAALQGRHRMKEVLRNLGFPLR</sequence>
<evidence type="ECO:0000313" key="8">
    <source>
        <dbReference type="Proteomes" id="UP001518990"/>
    </source>
</evidence>
<name>A0ABS3KGD8_9PROT</name>
<evidence type="ECO:0000259" key="6">
    <source>
        <dbReference type="Pfam" id="PF00881"/>
    </source>
</evidence>
<evidence type="ECO:0000256" key="5">
    <source>
        <dbReference type="PIRNR" id="PIRNR005426"/>
    </source>
</evidence>
<dbReference type="Gene3D" id="3.40.109.10">
    <property type="entry name" value="NADH Oxidase"/>
    <property type="match status" value="1"/>
</dbReference>
<evidence type="ECO:0000256" key="4">
    <source>
        <dbReference type="ARBA" id="ARBA00023002"/>
    </source>
</evidence>
<evidence type="ECO:0000256" key="1">
    <source>
        <dbReference type="ARBA" id="ARBA00008366"/>
    </source>
</evidence>
<keyword evidence="3 5" id="KW-0288">FMN</keyword>
<dbReference type="EMBL" id="JACTNF010000023">
    <property type="protein sequence ID" value="MBO1076537.1"/>
    <property type="molecule type" value="Genomic_DNA"/>
</dbReference>
<proteinExistence type="inferred from homology"/>
<dbReference type="RefSeq" id="WP_207449638.1">
    <property type="nucleotide sequence ID" value="NZ_CP061095.1"/>
</dbReference>
<organism evidence="7 8">
    <name type="scientific">Roseomonas marmotae</name>
    <dbReference type="NCBI Taxonomy" id="2768161"/>
    <lineage>
        <taxon>Bacteria</taxon>
        <taxon>Pseudomonadati</taxon>
        <taxon>Pseudomonadota</taxon>
        <taxon>Alphaproteobacteria</taxon>
        <taxon>Acetobacterales</taxon>
        <taxon>Roseomonadaceae</taxon>
        <taxon>Roseomonas</taxon>
    </lineage>
</organism>
<feature type="domain" description="Nitroreductase" evidence="6">
    <location>
        <begin position="33"/>
        <end position="187"/>
    </location>
</feature>
<reference evidence="7 8" key="1">
    <citation type="submission" date="2020-09" db="EMBL/GenBank/DDBJ databases">
        <title>Roseomonas.</title>
        <authorList>
            <person name="Zhu W."/>
        </authorList>
    </citation>
    <scope>NUCLEOTIDE SEQUENCE [LARGE SCALE GENOMIC DNA]</scope>
    <source>
        <strain evidence="7 8">1311</strain>
    </source>
</reference>
<comment type="similarity">
    <text evidence="1 5">Belongs to the flavin oxidoreductase frp family.</text>
</comment>
<keyword evidence="2 5" id="KW-0285">Flavoprotein</keyword>
<dbReference type="PANTHER" id="PTHR43425:SF2">
    <property type="entry name" value="OXYGEN-INSENSITIVE NADPH NITROREDUCTASE"/>
    <property type="match status" value="1"/>
</dbReference>
<dbReference type="Pfam" id="PF00881">
    <property type="entry name" value="Nitroreductase"/>
    <property type="match status" value="1"/>
</dbReference>
<evidence type="ECO:0000313" key="7">
    <source>
        <dbReference type="EMBL" id="MBO1076537.1"/>
    </source>
</evidence>
<dbReference type="Proteomes" id="UP001518990">
    <property type="component" value="Unassembled WGS sequence"/>
</dbReference>
<keyword evidence="4 5" id="KW-0560">Oxidoreductase</keyword>
<evidence type="ECO:0000256" key="2">
    <source>
        <dbReference type="ARBA" id="ARBA00022630"/>
    </source>
</evidence>
<dbReference type="PIRSF" id="PIRSF005426">
    <property type="entry name" value="Frp"/>
    <property type="match status" value="1"/>
</dbReference>
<dbReference type="CDD" id="cd02146">
    <property type="entry name" value="NfsA-like"/>
    <property type="match status" value="1"/>
</dbReference>
<gene>
    <name evidence="7" type="ORF">IAI60_18140</name>
</gene>
<comment type="caution">
    <text evidence="7">The sequence shown here is derived from an EMBL/GenBank/DDBJ whole genome shotgun (WGS) entry which is preliminary data.</text>
</comment>
<keyword evidence="8" id="KW-1185">Reference proteome</keyword>
<dbReference type="InterPro" id="IPR016446">
    <property type="entry name" value="Flavin_OxRdtase_Frp"/>
</dbReference>
<keyword evidence="5" id="KW-0521">NADP</keyword>